<dbReference type="RefSeq" id="WP_064208067.1">
    <property type="nucleotide sequence ID" value="NZ_LVKC01000026.1"/>
</dbReference>
<name>A0A179C3R1_9LACO</name>
<dbReference type="Proteomes" id="UP000078520">
    <property type="component" value="Unassembled WGS sequence"/>
</dbReference>
<feature type="compositionally biased region" description="Low complexity" evidence="1">
    <location>
        <begin position="34"/>
        <end position="44"/>
    </location>
</feature>
<feature type="region of interest" description="Disordered" evidence="1">
    <location>
        <begin position="31"/>
        <end position="61"/>
    </location>
</feature>
<dbReference type="InterPro" id="IPR054529">
    <property type="entry name" value="TcaA_2nd"/>
</dbReference>
<feature type="domain" description="Zinc-ribbon" evidence="3">
    <location>
        <begin position="5"/>
        <end position="26"/>
    </location>
</feature>
<evidence type="ECO:0000259" key="5">
    <source>
        <dbReference type="Pfam" id="PF22820"/>
    </source>
</evidence>
<dbReference type="Pfam" id="PF22813">
    <property type="entry name" value="TcaA_2nd"/>
    <property type="match status" value="1"/>
</dbReference>
<organism evidence="6 7">
    <name type="scientific">Ligilactobacillus aviarius</name>
    <dbReference type="NCBI Taxonomy" id="1606"/>
    <lineage>
        <taxon>Bacteria</taxon>
        <taxon>Bacillati</taxon>
        <taxon>Bacillota</taxon>
        <taxon>Bacilli</taxon>
        <taxon>Lactobacillales</taxon>
        <taxon>Lactobacillaceae</taxon>
        <taxon>Ligilactobacillus</taxon>
    </lineage>
</organism>
<keyword evidence="2" id="KW-1133">Transmembrane helix</keyword>
<proteinExistence type="predicted"/>
<gene>
    <name evidence="6" type="ORF">A3O14_02285</name>
</gene>
<dbReference type="InterPro" id="IPR054530">
    <property type="entry name" value="TcaA_4th"/>
</dbReference>
<dbReference type="Pfam" id="PF22820">
    <property type="entry name" value="TcaA_3rd_4th"/>
    <property type="match status" value="2"/>
</dbReference>
<feature type="domain" description="TcaA 4th" evidence="5">
    <location>
        <begin position="256"/>
        <end position="321"/>
    </location>
</feature>
<dbReference type="AlphaFoldDB" id="A0A179C3R1"/>
<accession>A0A179C3R1</accession>
<feature type="domain" description="TcaA second" evidence="4">
    <location>
        <begin position="92"/>
        <end position="175"/>
    </location>
</feature>
<feature type="domain" description="TcaA 4th" evidence="5">
    <location>
        <begin position="177"/>
        <end position="237"/>
    </location>
</feature>
<keyword evidence="2" id="KW-0472">Membrane</keyword>
<dbReference type="GO" id="GO:0005886">
    <property type="term" value="C:plasma membrane"/>
    <property type="evidence" value="ECO:0007669"/>
    <property type="project" value="UniProtKB-SubCell"/>
</dbReference>
<evidence type="ECO:0000256" key="2">
    <source>
        <dbReference type="SAM" id="Phobius"/>
    </source>
</evidence>
<dbReference type="Pfam" id="PF13240">
    <property type="entry name" value="Zn_Ribbon_1"/>
    <property type="match status" value="1"/>
</dbReference>
<dbReference type="OrthoDB" id="2327418at2"/>
<evidence type="ECO:0000259" key="3">
    <source>
        <dbReference type="Pfam" id="PF13240"/>
    </source>
</evidence>
<sequence>MAKKFCPKCGTERQGNEKFCRKCGYQFAEAASTVKQPAAQPKVQPQRRSRPAPKMRKPMSKKQKAGLIGIGVVIVALIAFFVWGNNYYSETNQIDRIAQDLSSTKKDATGIVTTSDPNLKITSSTVKPLQEYFENNKDDLNSLVSDVESGASLHGITLVQDGHYWLFFPKYKLNVPAAYAKVETNHAGSTVYVDGKNVGKATGSDGEYTKNVGPYFPGTHTFQVKANVNGRNLQTNQDADDIWGQSNDEQMTITTATFKVKSIAGATVLLDGKSVGKLDGNGELEFKDYPITKGLELQVQANVNGKTVTSKKMNVYDQVEDDTKTLSPKFAGVISESDAQSLLSAAFDQSTATSDQGADLYQNQEGNSDFKQVKQMFDGFNKNDNNDSYTTDVTVKSIMPGGDGKSDVVYDVKYVFDRSDGSQLAQVMEYSGCVLEKNPNYEKNDEGQPYMIDTIGKGKMIQNNTVSGDDNN</sequence>
<dbReference type="InterPro" id="IPR026870">
    <property type="entry name" value="Zinc_ribbon_dom"/>
</dbReference>
<protein>
    <submittedName>
        <fullName evidence="6">Uncharacterized protein</fullName>
    </submittedName>
</protein>
<dbReference type="PANTHER" id="PTHR40038">
    <property type="entry name" value="MEMBRANE-ASSOCIATED PROTEIN TCAA"/>
    <property type="match status" value="1"/>
</dbReference>
<keyword evidence="2" id="KW-0812">Transmembrane</keyword>
<evidence type="ECO:0000256" key="1">
    <source>
        <dbReference type="SAM" id="MobiDB-lite"/>
    </source>
</evidence>
<feature type="transmembrane region" description="Helical" evidence="2">
    <location>
        <begin position="65"/>
        <end position="84"/>
    </location>
</feature>
<dbReference type="PANTHER" id="PTHR40038:SF1">
    <property type="entry name" value="MEMBRANE-ASSOCIATED PROTEIN TCAA"/>
    <property type="match status" value="1"/>
</dbReference>
<evidence type="ECO:0000259" key="4">
    <source>
        <dbReference type="Pfam" id="PF22813"/>
    </source>
</evidence>
<feature type="compositionally biased region" description="Basic residues" evidence="1">
    <location>
        <begin position="45"/>
        <end position="61"/>
    </location>
</feature>
<dbReference type="EMBL" id="LVKI01000005">
    <property type="protein sequence ID" value="OAQ08899.1"/>
    <property type="molecule type" value="Genomic_DNA"/>
</dbReference>
<comment type="caution">
    <text evidence="6">The sequence shown here is derived from an EMBL/GenBank/DDBJ whole genome shotgun (WGS) entry which is preliminary data.</text>
</comment>
<evidence type="ECO:0000313" key="7">
    <source>
        <dbReference type="Proteomes" id="UP000078520"/>
    </source>
</evidence>
<evidence type="ECO:0000313" key="6">
    <source>
        <dbReference type="EMBL" id="OAQ08899.1"/>
    </source>
</evidence>
<reference evidence="7" key="1">
    <citation type="submission" date="2016-03" db="EMBL/GenBank/DDBJ databases">
        <authorList>
            <person name="Johnson T.J."/>
            <person name="Youmans B."/>
            <person name="Case K."/>
            <person name="Noll S."/>
        </authorList>
    </citation>
    <scope>NUCLEOTIDE SEQUENCE [LARGE SCALE GENOMIC DNA]</scope>
    <source>
        <strain evidence="7">UMNLAv8</strain>
    </source>
</reference>